<evidence type="ECO:0000256" key="2">
    <source>
        <dbReference type="ARBA" id="ARBA00022692"/>
    </source>
</evidence>
<evidence type="ECO:0000256" key="4">
    <source>
        <dbReference type="ARBA" id="ARBA00022989"/>
    </source>
</evidence>
<dbReference type="Proteomes" id="UP000194977">
    <property type="component" value="Unassembled WGS sequence"/>
</dbReference>
<keyword evidence="11" id="KW-1185">Reference proteome</keyword>
<feature type="domain" description="SH3b" evidence="8">
    <location>
        <begin position="34"/>
        <end position="100"/>
    </location>
</feature>
<keyword evidence="4 7" id="KW-1133">Transmembrane helix</keyword>
<accession>A0A242NMZ4</accession>
<evidence type="ECO:0000313" key="10">
    <source>
        <dbReference type="EMBL" id="OTQ11261.1"/>
    </source>
</evidence>
<evidence type="ECO:0000256" key="6">
    <source>
        <dbReference type="SAM" id="Coils"/>
    </source>
</evidence>
<dbReference type="Pfam" id="PF08239">
    <property type="entry name" value="SH3_3"/>
    <property type="match status" value="1"/>
</dbReference>
<keyword evidence="3" id="KW-0732">Signal</keyword>
<comment type="subcellular location">
    <subcellularLocation>
        <location evidence="1">Membrane</location>
        <topology evidence="1">Single-pass membrane protein</topology>
    </subcellularLocation>
</comment>
<evidence type="ECO:0000259" key="8">
    <source>
        <dbReference type="PROSITE" id="PS51781"/>
    </source>
</evidence>
<dbReference type="PROSITE" id="PS51781">
    <property type="entry name" value="SH3B"/>
    <property type="match status" value="1"/>
</dbReference>
<dbReference type="EMBL" id="NARP01000001">
    <property type="protein sequence ID" value="OTQ01663.1"/>
    <property type="molecule type" value="Genomic_DNA"/>
</dbReference>
<gene>
    <name evidence="10" type="ORF">B6C91_02705</name>
    <name evidence="9" type="ORF">B6D08_00230</name>
</gene>
<evidence type="ECO:0000256" key="5">
    <source>
        <dbReference type="ARBA" id="ARBA00023136"/>
    </source>
</evidence>
<dbReference type="EMBL" id="NART01000007">
    <property type="protein sequence ID" value="OTQ11261.1"/>
    <property type="molecule type" value="Genomic_DNA"/>
</dbReference>
<dbReference type="InterPro" id="IPR016476">
    <property type="entry name" value="SH3_dom_pro"/>
</dbReference>
<dbReference type="OrthoDB" id="9790951at2"/>
<feature type="coiled-coil region" evidence="6">
    <location>
        <begin position="106"/>
        <end position="172"/>
    </location>
</feature>
<comment type="caution">
    <text evidence="9">The sequence shown here is derived from an EMBL/GenBank/DDBJ whole genome shotgun (WGS) entry which is preliminary data.</text>
</comment>
<name>A0A242NMZ4_9GAMM</name>
<evidence type="ECO:0000256" key="1">
    <source>
        <dbReference type="ARBA" id="ARBA00004167"/>
    </source>
</evidence>
<dbReference type="PIRSF" id="PIRSF006158">
    <property type="entry name" value="UCP006158_SH3"/>
    <property type="match status" value="1"/>
</dbReference>
<keyword evidence="2 7" id="KW-0812">Transmembrane</keyword>
<evidence type="ECO:0000256" key="7">
    <source>
        <dbReference type="SAM" id="Phobius"/>
    </source>
</evidence>
<dbReference type="SMART" id="SM00287">
    <property type="entry name" value="SH3b"/>
    <property type="match status" value="1"/>
</dbReference>
<keyword evidence="5 7" id="KW-0472">Membrane</keyword>
<dbReference type="Gene3D" id="2.30.30.40">
    <property type="entry name" value="SH3 Domains"/>
    <property type="match status" value="1"/>
</dbReference>
<reference evidence="11 12" key="1">
    <citation type="submission" date="2017-03" db="EMBL/GenBank/DDBJ databases">
        <title>Comparative genomics of honeybee gut symbionts reveal geographically distinct and subgroup specific antibiotic resistance.</title>
        <authorList>
            <person name="Ludvigsen J."/>
            <person name="Porcellato D."/>
            <person name="Labee-Lund T.M."/>
            <person name="Amdam G.V."/>
            <person name="Rudi K."/>
        </authorList>
    </citation>
    <scope>NUCLEOTIDE SEQUENCE [LARGE SCALE GENOMIC DNA]</scope>
    <source>
        <strain evidence="9 12">A-7-12</strain>
        <strain evidence="10 11">A-9-12</strain>
    </source>
</reference>
<sequence>MLLWLKNRWIELNMMKKHKIIIISFLGFVFSTNAAEKYVTDDLDIYVRRGPGANYGFSGAVKTGQKVTSLEKSDDGKYTRVQISNGKIAWIETSKLNDEPSYRERLPELEAKLAEYQDKVNNVDEHQRIIVNEYEQKLQSAEKLIETLQNKNTDLEKQVKQQKTQIDSMLNQVDDKRLDLILTWFTYGGLVAGGGLVLGLILPMIMPRRKKDRWMR</sequence>
<feature type="transmembrane region" description="Helical" evidence="7">
    <location>
        <begin position="184"/>
        <end position="206"/>
    </location>
</feature>
<organism evidence="9 12">
    <name type="scientific">Gilliamella apicola</name>
    <dbReference type="NCBI Taxonomy" id="1196095"/>
    <lineage>
        <taxon>Bacteria</taxon>
        <taxon>Pseudomonadati</taxon>
        <taxon>Pseudomonadota</taxon>
        <taxon>Gammaproteobacteria</taxon>
        <taxon>Orbales</taxon>
        <taxon>Orbaceae</taxon>
        <taxon>Gilliamella</taxon>
    </lineage>
</organism>
<keyword evidence="6" id="KW-0175">Coiled coil</keyword>
<dbReference type="GO" id="GO:0016020">
    <property type="term" value="C:membrane"/>
    <property type="evidence" value="ECO:0007669"/>
    <property type="project" value="UniProtKB-SubCell"/>
</dbReference>
<evidence type="ECO:0000313" key="11">
    <source>
        <dbReference type="Proteomes" id="UP000194800"/>
    </source>
</evidence>
<dbReference type="AlphaFoldDB" id="A0A242NMZ4"/>
<protein>
    <recommendedName>
        <fullName evidence="8">SH3b domain-containing protein</fullName>
    </recommendedName>
</protein>
<dbReference type="InterPro" id="IPR003646">
    <property type="entry name" value="SH3-like_bac-type"/>
</dbReference>
<proteinExistence type="predicted"/>
<evidence type="ECO:0000256" key="3">
    <source>
        <dbReference type="ARBA" id="ARBA00022729"/>
    </source>
</evidence>
<evidence type="ECO:0000313" key="12">
    <source>
        <dbReference type="Proteomes" id="UP000194977"/>
    </source>
</evidence>
<dbReference type="NCBIfam" id="TIGR04211">
    <property type="entry name" value="SH3_and_anchor"/>
    <property type="match status" value="1"/>
</dbReference>
<evidence type="ECO:0000313" key="9">
    <source>
        <dbReference type="EMBL" id="OTQ01663.1"/>
    </source>
</evidence>
<dbReference type="Proteomes" id="UP000194800">
    <property type="component" value="Unassembled WGS sequence"/>
</dbReference>